<gene>
    <name evidence="9" type="primary">flgA</name>
    <name evidence="9" type="ORF">THMIRHAM_07440</name>
</gene>
<evidence type="ECO:0000259" key="8">
    <source>
        <dbReference type="SMART" id="SM00858"/>
    </source>
</evidence>
<dbReference type="NCBIfam" id="TIGR03170">
    <property type="entry name" value="flgA_cterm"/>
    <property type="match status" value="1"/>
</dbReference>
<keyword evidence="9" id="KW-0282">Flagellum</keyword>
<dbReference type="InterPro" id="IPR013974">
    <property type="entry name" value="SAF"/>
</dbReference>
<dbReference type="InterPro" id="IPR041231">
    <property type="entry name" value="FlgA_N"/>
</dbReference>
<evidence type="ECO:0000256" key="4">
    <source>
        <dbReference type="ARBA" id="ARBA00022729"/>
    </source>
</evidence>
<feature type="domain" description="SAF" evidence="8">
    <location>
        <begin position="101"/>
        <end position="163"/>
    </location>
</feature>
<evidence type="ECO:0000256" key="1">
    <source>
        <dbReference type="ARBA" id="ARBA00004418"/>
    </source>
</evidence>
<dbReference type="Pfam" id="PF13144">
    <property type="entry name" value="ChapFlgA"/>
    <property type="match status" value="1"/>
</dbReference>
<accession>A0ABM7MCC4</accession>
<reference evidence="9" key="1">
    <citation type="journal article" date="2022" name="Arch. Microbiol.">
        <title>Thiomicrorhabdus immobilis sp. nov., a mesophilic sulfur-oxidizing bacterium isolated from sediment of a brackish lake in northern Japan.</title>
        <authorList>
            <person name="Kojima H."/>
            <person name="Mochizuki J."/>
            <person name="Kanda M."/>
            <person name="Watanabe T."/>
            <person name="Fukui M."/>
        </authorList>
    </citation>
    <scope>NUCLEOTIDE SEQUENCE</scope>
    <source>
        <strain evidence="9">Am19</strain>
    </source>
</reference>
<proteinExistence type="inferred from homology"/>
<sequence>MKTHANTEETQSPTGNPSFQSVDEIHQLVINHVKQKIDQKLFEPTIQLRKLSPEIKLGRCQTAIQIEDKNLDNIAGRMTISAICLQPKWRVFVPVTVDGKQPVVISTKGILKKAVIQEGDVKQELVHYKKIPSGSMINASKAVGMRAKKAIPANQILRIRDLQPPYWVFKNQQVNIVTRIGGIEVKTTGTALKNGVVDEQVPIQNSSSQKTIKGIVIAPNTVLVP</sequence>
<dbReference type="PANTHER" id="PTHR36307:SF1">
    <property type="entry name" value="FLAGELLA BASAL BODY P-RING FORMATION PROTEIN FLGA"/>
    <property type="match status" value="1"/>
</dbReference>
<dbReference type="Gene3D" id="3.90.1210.10">
    <property type="entry name" value="Antifreeze-like/N-acetylneuraminic acid synthase C-terminal domain"/>
    <property type="match status" value="1"/>
</dbReference>
<protein>
    <recommendedName>
        <fullName evidence="3 7">Flagella basal body P-ring formation protein FlgA</fullName>
    </recommendedName>
</protein>
<dbReference type="EMBL" id="AP024202">
    <property type="protein sequence ID" value="BCN92959.1"/>
    <property type="molecule type" value="Genomic_DNA"/>
</dbReference>
<evidence type="ECO:0000313" key="9">
    <source>
        <dbReference type="EMBL" id="BCN92959.1"/>
    </source>
</evidence>
<comment type="similarity">
    <text evidence="2 7">Belongs to the FlgA family.</text>
</comment>
<dbReference type="Proteomes" id="UP001054820">
    <property type="component" value="Chromosome"/>
</dbReference>
<comment type="subcellular location">
    <subcellularLocation>
        <location evidence="1 7">Periplasm</location>
    </subcellularLocation>
</comment>
<organism evidence="9 10">
    <name type="scientific">Thiomicrorhabdus immobilis</name>
    <dbReference type="NCBI Taxonomy" id="2791037"/>
    <lineage>
        <taxon>Bacteria</taxon>
        <taxon>Pseudomonadati</taxon>
        <taxon>Pseudomonadota</taxon>
        <taxon>Gammaproteobacteria</taxon>
        <taxon>Thiotrichales</taxon>
        <taxon>Piscirickettsiaceae</taxon>
        <taxon>Thiomicrorhabdus</taxon>
    </lineage>
</organism>
<keyword evidence="9" id="KW-0969">Cilium</keyword>
<evidence type="ECO:0000256" key="7">
    <source>
        <dbReference type="RuleBase" id="RU362063"/>
    </source>
</evidence>
<evidence type="ECO:0000313" key="10">
    <source>
        <dbReference type="Proteomes" id="UP001054820"/>
    </source>
</evidence>
<dbReference type="InterPro" id="IPR017585">
    <property type="entry name" value="SAF_FlgA"/>
</dbReference>
<evidence type="ECO:0000256" key="2">
    <source>
        <dbReference type="ARBA" id="ARBA00010474"/>
    </source>
</evidence>
<evidence type="ECO:0000256" key="6">
    <source>
        <dbReference type="ARBA" id="ARBA00025643"/>
    </source>
</evidence>
<dbReference type="Gene3D" id="2.30.30.760">
    <property type="match status" value="1"/>
</dbReference>
<keyword evidence="4" id="KW-0732">Signal</keyword>
<keyword evidence="10" id="KW-1185">Reference proteome</keyword>
<dbReference type="InterPro" id="IPR039246">
    <property type="entry name" value="Flagellar_FlgA"/>
</dbReference>
<name>A0ABM7MCC4_9GAMM</name>
<keyword evidence="5 7" id="KW-0574">Periplasm</keyword>
<dbReference type="PANTHER" id="PTHR36307">
    <property type="entry name" value="FLAGELLA BASAL BODY P-RING FORMATION PROTEIN FLGA"/>
    <property type="match status" value="1"/>
</dbReference>
<comment type="function">
    <text evidence="6 7">Involved in the assembly process of the P-ring formation. It may associate with FlgF on the rod constituting a structure essential for the P-ring assembly or may act as a modulator protein for the P-ring assembly.</text>
</comment>
<dbReference type="Pfam" id="PF17656">
    <property type="entry name" value="ChapFlgA_N"/>
    <property type="match status" value="1"/>
</dbReference>
<keyword evidence="7" id="KW-1005">Bacterial flagellum biogenesis</keyword>
<keyword evidence="9" id="KW-0966">Cell projection</keyword>
<evidence type="ECO:0000256" key="3">
    <source>
        <dbReference type="ARBA" id="ARBA00014754"/>
    </source>
</evidence>
<dbReference type="SMART" id="SM00858">
    <property type="entry name" value="SAF"/>
    <property type="match status" value="1"/>
</dbReference>
<evidence type="ECO:0000256" key="5">
    <source>
        <dbReference type="ARBA" id="ARBA00022764"/>
    </source>
</evidence>
<dbReference type="CDD" id="cd11614">
    <property type="entry name" value="SAF_CpaB_FlgA_like"/>
    <property type="match status" value="1"/>
</dbReference>